<protein>
    <submittedName>
        <fullName evidence="2">Uncharacterized protein</fullName>
    </submittedName>
</protein>
<feature type="region of interest" description="Disordered" evidence="1">
    <location>
        <begin position="60"/>
        <end position="94"/>
    </location>
</feature>
<reference evidence="2" key="2">
    <citation type="journal article" date="2023" name="IMA Fungus">
        <title>Comparative genomic study of the Penicillium genus elucidates a diverse pangenome and 15 lateral gene transfer events.</title>
        <authorList>
            <person name="Petersen C."/>
            <person name="Sorensen T."/>
            <person name="Nielsen M.R."/>
            <person name="Sondergaard T.E."/>
            <person name="Sorensen J.L."/>
            <person name="Fitzpatrick D.A."/>
            <person name="Frisvad J.C."/>
            <person name="Nielsen K.L."/>
        </authorList>
    </citation>
    <scope>NUCLEOTIDE SEQUENCE</scope>
    <source>
        <strain evidence="2">IBT 30069</strain>
    </source>
</reference>
<name>A0A9W9F625_9EURO</name>
<evidence type="ECO:0000313" key="2">
    <source>
        <dbReference type="EMBL" id="KAJ5094280.1"/>
    </source>
</evidence>
<accession>A0A9W9F625</accession>
<evidence type="ECO:0000313" key="3">
    <source>
        <dbReference type="Proteomes" id="UP001149165"/>
    </source>
</evidence>
<proteinExistence type="predicted"/>
<keyword evidence="3" id="KW-1185">Reference proteome</keyword>
<comment type="caution">
    <text evidence="2">The sequence shown here is derived from an EMBL/GenBank/DDBJ whole genome shotgun (WGS) entry which is preliminary data.</text>
</comment>
<reference evidence="2" key="1">
    <citation type="submission" date="2022-11" db="EMBL/GenBank/DDBJ databases">
        <authorList>
            <person name="Petersen C."/>
        </authorList>
    </citation>
    <scope>NUCLEOTIDE SEQUENCE</scope>
    <source>
        <strain evidence="2">IBT 30069</strain>
    </source>
</reference>
<evidence type="ECO:0000256" key="1">
    <source>
        <dbReference type="SAM" id="MobiDB-lite"/>
    </source>
</evidence>
<dbReference type="AlphaFoldDB" id="A0A9W9F625"/>
<sequence>MHPIKSMIRPESELVFNCCSQRVNLANRDEQRIRKVNAAGPVPLLWSIFQSRICCVAEPGNQSSSPDPTGTRRGNPVFAGQWMDASKSRMSYLH</sequence>
<dbReference type="Proteomes" id="UP001149165">
    <property type="component" value="Unassembled WGS sequence"/>
</dbReference>
<organism evidence="2 3">
    <name type="scientific">Penicillium angulare</name>
    <dbReference type="NCBI Taxonomy" id="116970"/>
    <lineage>
        <taxon>Eukaryota</taxon>
        <taxon>Fungi</taxon>
        <taxon>Dikarya</taxon>
        <taxon>Ascomycota</taxon>
        <taxon>Pezizomycotina</taxon>
        <taxon>Eurotiomycetes</taxon>
        <taxon>Eurotiomycetidae</taxon>
        <taxon>Eurotiales</taxon>
        <taxon>Aspergillaceae</taxon>
        <taxon>Penicillium</taxon>
    </lineage>
</organism>
<gene>
    <name evidence="2" type="ORF">N7456_010141</name>
</gene>
<dbReference type="EMBL" id="JAPQKH010000006">
    <property type="protein sequence ID" value="KAJ5094280.1"/>
    <property type="molecule type" value="Genomic_DNA"/>
</dbReference>